<reference evidence="2 3" key="1">
    <citation type="submission" date="2020-02" db="EMBL/GenBank/DDBJ databases">
        <title>Flavobacteriaceae Psychroflexus bacterium YR1-1, complete genome.</title>
        <authorList>
            <person name="Li Y."/>
            <person name="Wu S."/>
        </authorList>
    </citation>
    <scope>NUCLEOTIDE SEQUENCE [LARGE SCALE GENOMIC DNA]</scope>
    <source>
        <strain evidence="2 3">YR1-1</strain>
    </source>
</reference>
<dbReference type="CDD" id="cd24032">
    <property type="entry name" value="ASKHA_NBD_TsaB"/>
    <property type="match status" value="1"/>
</dbReference>
<dbReference type="GO" id="GO:0016740">
    <property type="term" value="F:transferase activity"/>
    <property type="evidence" value="ECO:0007669"/>
    <property type="project" value="UniProtKB-KW"/>
</dbReference>
<sequence length="217" mass="24315">MILCLETSTTNCSVSIGRGDSLLTLKEVNSKNFSHSEQLHSFINALLTQEKLTPKDLDAISISKGPGSYTGLRIGVSAAKGIAYALDIPLISVSTLLCLAKQVDIEKGLIVPMLDARRMEVYSEVFEADFHSRREIKAEILEEASFQKELESGKVHFIGSGVEKFESICKHSNAVFHHKKLPSAQEQFFIAKRKFDEKDFEDVAYFEPFYLKDFVSN</sequence>
<dbReference type="Gene3D" id="3.30.420.40">
    <property type="match status" value="2"/>
</dbReference>
<accession>A0A6B3R4T1</accession>
<dbReference type="InterPro" id="IPR022496">
    <property type="entry name" value="T6A_TsaB"/>
</dbReference>
<protein>
    <submittedName>
        <fullName evidence="2">tRNA (Adenosine(37)-N6)-threonylcarbamoyltransferase complex dimerization subunit type 1 TsaB</fullName>
    </submittedName>
</protein>
<dbReference type="SUPFAM" id="SSF53067">
    <property type="entry name" value="Actin-like ATPase domain"/>
    <property type="match status" value="2"/>
</dbReference>
<comment type="caution">
    <text evidence="2">The sequence shown here is derived from an EMBL/GenBank/DDBJ whole genome shotgun (WGS) entry which is preliminary data.</text>
</comment>
<dbReference type="AlphaFoldDB" id="A0A6B3R4T1"/>
<dbReference type="NCBIfam" id="TIGR03725">
    <property type="entry name" value="T6A_YeaZ"/>
    <property type="match status" value="1"/>
</dbReference>
<dbReference type="PANTHER" id="PTHR11735:SF11">
    <property type="entry name" value="TRNA THREONYLCARBAMOYLADENOSINE BIOSYNTHESIS PROTEIN TSAB"/>
    <property type="match status" value="1"/>
</dbReference>
<proteinExistence type="predicted"/>
<evidence type="ECO:0000313" key="3">
    <source>
        <dbReference type="Proteomes" id="UP000478505"/>
    </source>
</evidence>
<keyword evidence="2" id="KW-0808">Transferase</keyword>
<dbReference type="Pfam" id="PF00814">
    <property type="entry name" value="TsaD"/>
    <property type="match status" value="1"/>
</dbReference>
<evidence type="ECO:0000313" key="2">
    <source>
        <dbReference type="EMBL" id="NEV92891.1"/>
    </source>
</evidence>
<dbReference type="EMBL" id="JAAIKD010000001">
    <property type="protein sequence ID" value="NEV92891.1"/>
    <property type="molecule type" value="Genomic_DNA"/>
</dbReference>
<dbReference type="GO" id="GO:0005829">
    <property type="term" value="C:cytosol"/>
    <property type="evidence" value="ECO:0007669"/>
    <property type="project" value="TreeGrafter"/>
</dbReference>
<gene>
    <name evidence="2" type="primary">tsaB</name>
    <name evidence="2" type="ORF">G3567_01865</name>
</gene>
<dbReference type="PANTHER" id="PTHR11735">
    <property type="entry name" value="TRNA N6-ADENOSINE THREONYLCARBAMOYLTRANSFERASE"/>
    <property type="match status" value="1"/>
</dbReference>
<name>A0A6B3R4T1_9FLAO</name>
<dbReference type="InterPro" id="IPR043129">
    <property type="entry name" value="ATPase_NBD"/>
</dbReference>
<dbReference type="Proteomes" id="UP000478505">
    <property type="component" value="Unassembled WGS sequence"/>
</dbReference>
<dbReference type="GO" id="GO:0002949">
    <property type="term" value="P:tRNA threonylcarbamoyladenosine modification"/>
    <property type="evidence" value="ECO:0007669"/>
    <property type="project" value="InterPro"/>
</dbReference>
<dbReference type="InterPro" id="IPR000905">
    <property type="entry name" value="Gcp-like_dom"/>
</dbReference>
<keyword evidence="3" id="KW-1185">Reference proteome</keyword>
<organism evidence="2 3">
    <name type="scientific">Psychroflexus aurantiacus</name>
    <dbReference type="NCBI Taxonomy" id="2709310"/>
    <lineage>
        <taxon>Bacteria</taxon>
        <taxon>Pseudomonadati</taxon>
        <taxon>Bacteroidota</taxon>
        <taxon>Flavobacteriia</taxon>
        <taxon>Flavobacteriales</taxon>
        <taxon>Flavobacteriaceae</taxon>
        <taxon>Psychroflexus</taxon>
    </lineage>
</organism>
<evidence type="ECO:0000259" key="1">
    <source>
        <dbReference type="Pfam" id="PF00814"/>
    </source>
</evidence>
<feature type="domain" description="Gcp-like" evidence="1">
    <location>
        <begin position="34"/>
        <end position="129"/>
    </location>
</feature>